<proteinExistence type="predicted"/>
<dbReference type="EMBL" id="PGCK01000008">
    <property type="protein sequence ID" value="MCD1295370.1"/>
    <property type="molecule type" value="Genomic_DNA"/>
</dbReference>
<reference evidence="3 4" key="1">
    <citation type="submission" date="2017-11" db="EMBL/GenBank/DDBJ databases">
        <title>Isolation and Characterization of Family Methanocellaceae Species from Potential Methane Hydrate Area Offshore Southwestern Taiwan.</title>
        <authorList>
            <person name="Zhang W.-L."/>
            <person name="Chen W.-C."/>
            <person name="Lai M.-C."/>
            <person name="Chen S.-C."/>
        </authorList>
    </citation>
    <scope>NUCLEOTIDE SEQUENCE [LARGE SCALE GENOMIC DNA]</scope>
    <source>
        <strain evidence="3 4">CWC-04</strain>
    </source>
</reference>
<comment type="caution">
    <text evidence="3">The sequence shown here is derived from an EMBL/GenBank/DDBJ whole genome shotgun (WGS) entry which is preliminary data.</text>
</comment>
<evidence type="ECO:0000256" key="1">
    <source>
        <dbReference type="SAM" id="MobiDB-lite"/>
    </source>
</evidence>
<keyword evidence="2" id="KW-1133">Transmembrane helix</keyword>
<accession>A0AAP2RF16</accession>
<protein>
    <submittedName>
        <fullName evidence="3">Uncharacterized protein</fullName>
    </submittedName>
</protein>
<organism evidence="3 4">
    <name type="scientific">Methanooceanicella nereidis</name>
    <dbReference type="NCBI Taxonomy" id="2052831"/>
    <lineage>
        <taxon>Archaea</taxon>
        <taxon>Methanobacteriati</taxon>
        <taxon>Methanobacteriota</taxon>
        <taxon>Stenosarchaea group</taxon>
        <taxon>Methanomicrobia</taxon>
        <taxon>Methanocellales</taxon>
        <taxon>Methanocellaceae</taxon>
        <taxon>Methanooceanicella</taxon>
    </lineage>
</organism>
<dbReference type="AlphaFoldDB" id="A0AAP2RF16"/>
<keyword evidence="2" id="KW-0812">Transmembrane</keyword>
<gene>
    <name evidence="3" type="ORF">CUJ83_10205</name>
</gene>
<name>A0AAP2RF16_9EURY</name>
<dbReference type="Proteomes" id="UP001320159">
    <property type="component" value="Unassembled WGS sequence"/>
</dbReference>
<keyword evidence="2" id="KW-0472">Membrane</keyword>
<keyword evidence="4" id="KW-1185">Reference proteome</keyword>
<feature type="transmembrane region" description="Helical" evidence="2">
    <location>
        <begin position="37"/>
        <end position="57"/>
    </location>
</feature>
<sequence length="63" mass="6499">MIPGTGQTVSPSPTTGTGGSIDIGEEVTTEYAGIGGFNILLAIFTIIAAIDVFIYSVNTHKKI</sequence>
<evidence type="ECO:0000256" key="2">
    <source>
        <dbReference type="SAM" id="Phobius"/>
    </source>
</evidence>
<feature type="region of interest" description="Disordered" evidence="1">
    <location>
        <begin position="1"/>
        <end position="22"/>
    </location>
</feature>
<evidence type="ECO:0000313" key="4">
    <source>
        <dbReference type="Proteomes" id="UP001320159"/>
    </source>
</evidence>
<evidence type="ECO:0000313" key="3">
    <source>
        <dbReference type="EMBL" id="MCD1295370.1"/>
    </source>
</evidence>
<feature type="compositionally biased region" description="Low complexity" evidence="1">
    <location>
        <begin position="1"/>
        <end position="15"/>
    </location>
</feature>